<accession>A0AAW3FD59</accession>
<comment type="caution">
    <text evidence="1">The sequence shown here is derived from an EMBL/GenBank/DDBJ whole genome shotgun (WGS) entry which is preliminary data.</text>
</comment>
<proteinExistence type="predicted"/>
<organism evidence="1 2">
    <name type="scientific">Burkholderia gladioli</name>
    <name type="common">Pseudomonas marginata</name>
    <name type="synonym">Phytomonas marginata</name>
    <dbReference type="NCBI Taxonomy" id="28095"/>
    <lineage>
        <taxon>Bacteria</taxon>
        <taxon>Pseudomonadati</taxon>
        <taxon>Pseudomonadota</taxon>
        <taxon>Betaproteobacteria</taxon>
        <taxon>Burkholderiales</taxon>
        <taxon>Burkholderiaceae</taxon>
        <taxon>Burkholderia</taxon>
    </lineage>
</organism>
<dbReference type="EMBL" id="JPGG01000005">
    <property type="protein sequence ID" value="KGC24739.1"/>
    <property type="molecule type" value="Genomic_DNA"/>
</dbReference>
<evidence type="ECO:0000313" key="2">
    <source>
        <dbReference type="Proteomes" id="UP000029590"/>
    </source>
</evidence>
<reference evidence="1 2" key="1">
    <citation type="submission" date="2014-04" db="EMBL/GenBank/DDBJ databases">
        <authorList>
            <person name="Bishop-Lilly K.A."/>
            <person name="Broomall S.M."/>
            <person name="Chain P.S."/>
            <person name="Chertkov O."/>
            <person name="Coyne S.R."/>
            <person name="Daligault H.E."/>
            <person name="Davenport K.W."/>
            <person name="Erkkila T."/>
            <person name="Frey K.G."/>
            <person name="Gibbons H.S."/>
            <person name="Gu W."/>
            <person name="Jaissle J."/>
            <person name="Johnson S.L."/>
            <person name="Koroleva G.I."/>
            <person name="Ladner J.T."/>
            <person name="Lo C.-C."/>
            <person name="Minogue T.D."/>
            <person name="Munk C."/>
            <person name="Palacios G.F."/>
            <person name="Redden C.L."/>
            <person name="Rosenzweig C.N."/>
            <person name="Scholz M.B."/>
            <person name="Teshima H."/>
            <person name="Xu Y."/>
        </authorList>
    </citation>
    <scope>NUCLEOTIDE SEQUENCE [LARGE SCALE GENOMIC DNA]</scope>
    <source>
        <strain evidence="2">gladioli</strain>
    </source>
</reference>
<dbReference type="AlphaFoldDB" id="A0AAW3FD59"/>
<dbReference type="Proteomes" id="UP000029590">
    <property type="component" value="Unassembled WGS sequence"/>
</dbReference>
<evidence type="ECO:0000313" key="1">
    <source>
        <dbReference type="EMBL" id="KGC24739.1"/>
    </source>
</evidence>
<name>A0AAW3FD59_BURGA</name>
<protein>
    <submittedName>
        <fullName evidence="1">Uncharacterized protein</fullName>
    </submittedName>
</protein>
<sequence>MDDARAALVREKVARLRHELAELGLETSFVYRSPGSAKAPVGVLLIGETPGDVEEARNA</sequence>
<gene>
    <name evidence="1" type="ORF">DM48_8101</name>
</gene>